<proteinExistence type="predicted"/>
<reference evidence="2 3" key="1">
    <citation type="submission" date="2017-02" db="EMBL/GenBank/DDBJ databases">
        <title>The new phylogeny of genus Mycobacterium.</title>
        <authorList>
            <person name="Tortoli E."/>
            <person name="Trovato A."/>
            <person name="Cirillo D.M."/>
        </authorList>
    </citation>
    <scope>NUCLEOTIDE SEQUENCE [LARGE SCALE GENOMIC DNA]</scope>
    <source>
        <strain evidence="2 3">IP1130001</strain>
    </source>
</reference>
<organism evidence="2 3">
    <name type="scientific">Mycobacterium malmoense</name>
    <dbReference type="NCBI Taxonomy" id="1780"/>
    <lineage>
        <taxon>Bacteria</taxon>
        <taxon>Bacillati</taxon>
        <taxon>Actinomycetota</taxon>
        <taxon>Actinomycetes</taxon>
        <taxon>Mycobacteriales</taxon>
        <taxon>Mycobacteriaceae</taxon>
        <taxon>Mycobacterium</taxon>
    </lineage>
</organism>
<protein>
    <submittedName>
        <fullName evidence="2">Uncharacterized protein</fullName>
    </submittedName>
</protein>
<feature type="compositionally biased region" description="Polar residues" evidence="1">
    <location>
        <begin position="1"/>
        <end position="13"/>
    </location>
</feature>
<accession>A0ABX3SXC8</accession>
<name>A0ABX3SXC8_MYCMA</name>
<gene>
    <name evidence="2" type="ORF">BST29_02475</name>
</gene>
<evidence type="ECO:0000313" key="3">
    <source>
        <dbReference type="Proteomes" id="UP000243140"/>
    </source>
</evidence>
<keyword evidence="3" id="KW-1185">Reference proteome</keyword>
<comment type="caution">
    <text evidence="2">The sequence shown here is derived from an EMBL/GenBank/DDBJ whole genome shotgun (WGS) entry which is preliminary data.</text>
</comment>
<feature type="region of interest" description="Disordered" evidence="1">
    <location>
        <begin position="1"/>
        <end position="63"/>
    </location>
</feature>
<sequence length="63" mass="6816">MQSAKSALSSPNSCGAAGARPTGAERVLRARFRPISRPENTLGEAQRRSSRSLYQPATRETRA</sequence>
<evidence type="ECO:0000313" key="2">
    <source>
        <dbReference type="EMBL" id="ORA85073.1"/>
    </source>
</evidence>
<dbReference type="Proteomes" id="UP000243140">
    <property type="component" value="Unassembled WGS sequence"/>
</dbReference>
<dbReference type="EMBL" id="MVHV01000002">
    <property type="protein sequence ID" value="ORA85073.1"/>
    <property type="molecule type" value="Genomic_DNA"/>
</dbReference>
<evidence type="ECO:0000256" key="1">
    <source>
        <dbReference type="SAM" id="MobiDB-lite"/>
    </source>
</evidence>